<proteinExistence type="predicted"/>
<dbReference type="EMBL" id="AHYV01000046">
    <property type="protein sequence ID" value="EOT38822.1"/>
    <property type="molecule type" value="Genomic_DNA"/>
</dbReference>
<evidence type="ECO:0000259" key="2">
    <source>
        <dbReference type="Pfam" id="PF22725"/>
    </source>
</evidence>
<dbReference type="InterPro" id="IPR055170">
    <property type="entry name" value="GFO_IDH_MocA-like_dom"/>
</dbReference>
<evidence type="ECO:0000313" key="4">
    <source>
        <dbReference type="EMBL" id="EOU22213.1"/>
    </source>
</evidence>
<dbReference type="Proteomes" id="UP000014104">
    <property type="component" value="Unassembled WGS sequence"/>
</dbReference>
<feature type="domain" description="Gfo/Idh/MocA-like oxidoreductase N-terminal" evidence="1">
    <location>
        <begin position="3"/>
        <end position="121"/>
    </location>
</feature>
<dbReference type="GeneID" id="69567686"/>
<dbReference type="PANTHER" id="PTHR43377">
    <property type="entry name" value="BILIVERDIN REDUCTASE A"/>
    <property type="match status" value="1"/>
</dbReference>
<reference evidence="3 5" key="1">
    <citation type="submission" date="2013-03" db="EMBL/GenBank/DDBJ databases">
        <title>The Genome Sequence of Enterococcus avium ATCC_14025 (Illumina only assembly).</title>
        <authorList>
            <consortium name="The Broad Institute Genomics Platform"/>
            <consortium name="The Broad Institute Genome Sequencing Center for Infectious Disease"/>
            <person name="Earl A."/>
            <person name="Russ C."/>
            <person name="Gilmore M."/>
            <person name="Surin D."/>
            <person name="Walker B."/>
            <person name="Young S."/>
            <person name="Zeng Q."/>
            <person name="Gargeya S."/>
            <person name="Fitzgerald M."/>
            <person name="Haas B."/>
            <person name="Abouelleil A."/>
            <person name="Allen A.W."/>
            <person name="Alvarado L."/>
            <person name="Arachchi H.M."/>
            <person name="Berlin A.M."/>
            <person name="Chapman S.B."/>
            <person name="Gainer-Dewar J."/>
            <person name="Goldberg J."/>
            <person name="Griggs A."/>
            <person name="Gujja S."/>
            <person name="Hansen M."/>
            <person name="Howarth C."/>
            <person name="Imamovic A."/>
            <person name="Ireland A."/>
            <person name="Larimer J."/>
            <person name="McCowan C."/>
            <person name="Murphy C."/>
            <person name="Pearson M."/>
            <person name="Poon T.W."/>
            <person name="Priest M."/>
            <person name="Roberts A."/>
            <person name="Saif S."/>
            <person name="Shea T."/>
            <person name="Sisk P."/>
            <person name="Sykes S."/>
            <person name="Wortman J."/>
            <person name="Nusbaum C."/>
            <person name="Birren B."/>
        </authorList>
    </citation>
    <scope>NUCLEOTIDE SEQUENCE [LARGE SCALE GENOMIC DNA]</scope>
    <source>
        <strain evidence="3 5">ATCC 14025</strain>
    </source>
</reference>
<organism evidence="4 6">
    <name type="scientific">Enterococcus avium ATCC 14025</name>
    <dbReference type="NCBI Taxonomy" id="1140002"/>
    <lineage>
        <taxon>Bacteria</taxon>
        <taxon>Bacillati</taxon>
        <taxon>Bacillota</taxon>
        <taxon>Bacilli</taxon>
        <taxon>Lactobacillales</taxon>
        <taxon>Enterococcaceae</taxon>
        <taxon>Enterococcus</taxon>
    </lineage>
</organism>
<dbReference type="Proteomes" id="UP000014107">
    <property type="component" value="Unassembled WGS sequence"/>
</dbReference>
<dbReference type="GO" id="GO:0000166">
    <property type="term" value="F:nucleotide binding"/>
    <property type="evidence" value="ECO:0007669"/>
    <property type="project" value="InterPro"/>
</dbReference>
<dbReference type="Gene3D" id="3.30.360.10">
    <property type="entry name" value="Dihydrodipicolinate Reductase, domain 2"/>
    <property type="match status" value="1"/>
</dbReference>
<keyword evidence="5" id="KW-1185">Reference proteome</keyword>
<dbReference type="SUPFAM" id="SSF51735">
    <property type="entry name" value="NAD(P)-binding Rossmann-fold domains"/>
    <property type="match status" value="1"/>
</dbReference>
<dbReference type="InterPro" id="IPR000683">
    <property type="entry name" value="Gfo/Idh/MocA-like_OxRdtase_N"/>
</dbReference>
<gene>
    <name evidence="4" type="ORF">I570_02415</name>
    <name evidence="3" type="ORF">OMU_04325</name>
</gene>
<evidence type="ECO:0008006" key="7">
    <source>
        <dbReference type="Google" id="ProtNLM"/>
    </source>
</evidence>
<protein>
    <recommendedName>
        <fullName evidence="7">Gfo/Idh/MocA-like oxidoreductase N-terminal domain-containing protein</fullName>
    </recommendedName>
</protein>
<reference evidence="4 6" key="2">
    <citation type="submission" date="2013-03" db="EMBL/GenBank/DDBJ databases">
        <title>The Genome Sequence of Enterococcus avium ATCC_14025 (PacBio/Illumina hybrid assembly).</title>
        <authorList>
            <consortium name="The Broad Institute Genomics Platform"/>
            <consortium name="The Broad Institute Genome Sequencing Center for Infectious Disease"/>
            <person name="Earl A."/>
            <person name="Russ C."/>
            <person name="Gilmore M."/>
            <person name="Surin D."/>
            <person name="Walker B."/>
            <person name="Young S."/>
            <person name="Zeng Q."/>
            <person name="Gargeya S."/>
            <person name="Fitzgerald M."/>
            <person name="Haas B."/>
            <person name="Abouelleil A."/>
            <person name="Allen A.W."/>
            <person name="Alvarado L."/>
            <person name="Arachchi H.M."/>
            <person name="Berlin A.M."/>
            <person name="Chapman S.B."/>
            <person name="Gainer-Dewar J."/>
            <person name="Goldberg J."/>
            <person name="Griggs A."/>
            <person name="Gujja S."/>
            <person name="Hansen M."/>
            <person name="Howarth C."/>
            <person name="Imamovic A."/>
            <person name="Ireland A."/>
            <person name="Larimer J."/>
            <person name="McCowan C."/>
            <person name="Murphy C."/>
            <person name="Pearson M."/>
            <person name="Poon T.W."/>
            <person name="Priest M."/>
            <person name="Roberts A."/>
            <person name="Saif S."/>
            <person name="Shea T."/>
            <person name="Sisk P."/>
            <person name="Sykes S."/>
            <person name="Wortman J."/>
            <person name="Nusbaum C."/>
            <person name="Birren B."/>
        </authorList>
    </citation>
    <scope>NUCLEOTIDE SEQUENCE [LARGE SCALE GENOMIC DNA]</scope>
    <source>
        <strain evidence="4 6">ATCC 14025</strain>
    </source>
</reference>
<dbReference type="InterPro" id="IPR036291">
    <property type="entry name" value="NAD(P)-bd_dom_sf"/>
</dbReference>
<dbReference type="PANTHER" id="PTHR43377:SF1">
    <property type="entry name" value="BILIVERDIN REDUCTASE A"/>
    <property type="match status" value="1"/>
</dbReference>
<dbReference type="EMBL" id="ASWL01000003">
    <property type="protein sequence ID" value="EOU22213.1"/>
    <property type="molecule type" value="Genomic_DNA"/>
</dbReference>
<comment type="caution">
    <text evidence="4">The sequence shown here is derived from an EMBL/GenBank/DDBJ whole genome shotgun (WGS) entry which is preliminary data.</text>
</comment>
<feature type="domain" description="GFO/IDH/MocA-like oxidoreductase" evidence="2">
    <location>
        <begin position="156"/>
        <end position="232"/>
    </location>
</feature>
<dbReference type="Gene3D" id="3.40.50.720">
    <property type="entry name" value="NAD(P)-binding Rossmann-like Domain"/>
    <property type="match status" value="1"/>
</dbReference>
<name>A0AAV3J031_ENTAV</name>
<evidence type="ECO:0000313" key="3">
    <source>
        <dbReference type="EMBL" id="EOT38822.1"/>
    </source>
</evidence>
<evidence type="ECO:0000313" key="5">
    <source>
        <dbReference type="Proteomes" id="UP000014104"/>
    </source>
</evidence>
<dbReference type="Pfam" id="PF01408">
    <property type="entry name" value="GFO_IDH_MocA"/>
    <property type="match status" value="1"/>
</dbReference>
<dbReference type="Pfam" id="PF22725">
    <property type="entry name" value="GFO_IDH_MocA_C3"/>
    <property type="match status" value="1"/>
</dbReference>
<dbReference type="InterPro" id="IPR051450">
    <property type="entry name" value="Gfo/Idh/MocA_Oxidoreductases"/>
</dbReference>
<dbReference type="RefSeq" id="WP_016182057.1">
    <property type="nucleotide sequence ID" value="NZ_KE136369.1"/>
</dbReference>
<evidence type="ECO:0000259" key="1">
    <source>
        <dbReference type="Pfam" id="PF01408"/>
    </source>
</evidence>
<dbReference type="AlphaFoldDB" id="A0AAV3J031"/>
<dbReference type="SUPFAM" id="SSF55347">
    <property type="entry name" value="Glyceraldehyde-3-phosphate dehydrogenase-like, C-terminal domain"/>
    <property type="match status" value="1"/>
</dbReference>
<sequence length="336" mass="37932">MLTIGVIGAGIYGTYHIRTYMKDPNIEKVIVCDLNEERLKVAEDSYGITGYTNMGEMLEKESIDAISIATSDPYHFAPLKEAIEAGIKNIFVEKPLATTVDEAEEIVRLAKKHDTKIMVDFHKRWDPAYNNMKDLVKNDQIIRGYISLDDVISVPLNWFSWTAKSSPVWFLGVHCYDLIRYMTNSEVQSVYAVGNKKMLADKEIDTYDSAQAILQMTDGSNWVVESSWILPDSFPKSNDGQLVMLTDNHYLKNESYRGVKSYGEKASLPNYIFMNFGEDEVSGFGLDPMKEFIRNIIENKDFRCDAVDGLMATKIAAAVHQSLETGEVVLLNEGNL</sequence>
<evidence type="ECO:0000313" key="6">
    <source>
        <dbReference type="Proteomes" id="UP000014107"/>
    </source>
</evidence>
<accession>A0AAV3J031</accession>